<dbReference type="InterPro" id="IPR037143">
    <property type="entry name" value="4-PPantetheinyl_Trfase_dom_sf"/>
</dbReference>
<dbReference type="AlphaFoldDB" id="A0A375AGQ6"/>
<dbReference type="GO" id="GO:0008897">
    <property type="term" value="F:holo-[acyl-carrier-protein] synthase activity"/>
    <property type="evidence" value="ECO:0007669"/>
    <property type="project" value="InterPro"/>
</dbReference>
<dbReference type="GO" id="GO:0000287">
    <property type="term" value="F:magnesium ion binding"/>
    <property type="evidence" value="ECO:0007669"/>
    <property type="project" value="InterPro"/>
</dbReference>
<protein>
    <submittedName>
        <fullName evidence="1">Phosphopantetheinyl transferase superfamily</fullName>
    </submittedName>
</protein>
<reference evidence="1 2" key="1">
    <citation type="submission" date="2016-09" db="EMBL/GenBank/DDBJ databases">
        <authorList>
            <person name="Reverchon S."/>
            <person name="Nasser W."/>
            <person name="Leonard S."/>
            <person name="Brochier C."/>
            <person name="Duprey A."/>
        </authorList>
    </citation>
    <scope>NUCLEOTIDE SEQUENCE [LARGE SCALE GENOMIC DNA]</scope>
    <source>
        <strain evidence="1 2">174/2</strain>
    </source>
</reference>
<dbReference type="Proteomes" id="UP000294820">
    <property type="component" value="Chromosome 1"/>
</dbReference>
<name>A0A375AGQ6_9GAMM</name>
<sequence>MTYSALAEIIIADLSASFSLSQIFVWRYASAMTSHRSILLKTIRFFRWHHGVNMTCHFVRWASTEALPDLQRLSDDLISSTHSFSVKRRERYLKGRALLAEMMFYFFGYPVLPPLMVSPNGRPCFVDPHLPDFSLGYAGNTIAILLSEEGKVGMDVEIIRVWSRETPTHLQTQTHAEKAWIDAQLDPLEAATQLCTIRQSVLKIPGFHAGGPESLKLHPASGRLRSRHIPEVEVVSDIDDYLAWACAHTPRLDRLVMWNYTSAYGMRKSGEIVHQQRQSRRYIKLSSHATENASAQYVM</sequence>
<evidence type="ECO:0000313" key="1">
    <source>
        <dbReference type="EMBL" id="SLM65207.1"/>
    </source>
</evidence>
<keyword evidence="2" id="KW-1185">Reference proteome</keyword>
<organism evidence="1 2">
    <name type="scientific">Dickeya aquatica</name>
    <dbReference type="NCBI Taxonomy" id="1401087"/>
    <lineage>
        <taxon>Bacteria</taxon>
        <taxon>Pseudomonadati</taxon>
        <taxon>Pseudomonadota</taxon>
        <taxon>Gammaproteobacteria</taxon>
        <taxon>Enterobacterales</taxon>
        <taxon>Pectobacteriaceae</taxon>
        <taxon>Dickeya</taxon>
    </lineage>
</organism>
<dbReference type="EMBL" id="LT615367">
    <property type="protein sequence ID" value="SLM65207.1"/>
    <property type="molecule type" value="Genomic_DNA"/>
</dbReference>
<dbReference type="KEGG" id="daq:DAQ1742_04462"/>
<evidence type="ECO:0000313" key="2">
    <source>
        <dbReference type="Proteomes" id="UP000294820"/>
    </source>
</evidence>
<dbReference type="Gene3D" id="3.90.470.20">
    <property type="entry name" value="4'-phosphopantetheinyl transferase domain"/>
    <property type="match status" value="1"/>
</dbReference>
<proteinExistence type="predicted"/>
<keyword evidence="1" id="KW-0808">Transferase</keyword>
<accession>A0A375AGQ6</accession>
<gene>
    <name evidence="1" type="primary">yieE</name>
    <name evidence="1" type="ORF">DAQ1742_04462</name>
</gene>